<sequence length="372" mass="41604">MEDDGYQYSCVVNHRSLRQDLRKDFTLTVTERENTSARVTAAVICTFVAAALLFAAGAVSYQAFKKDPPTMSEITGNDQLIDMTRTTLTCCILNYKRKDLEISVTLKRHGVEMIIGTLRLGDHHVSSDEGNDGGGSVERQSLMNRDVSPTEGPLQLTIKPNVTKIKPRLLRCVPWRRLSSYNCQCSLHITPSFSEDDGAELSVHVTHSTLVKPDPKNKTTLKDPVSKKKTLRVVGVPPTLLKIVSPAYVRHGELTTLTCPIIGFKPRSLQITWLRTDRDGCETEVLTWESDKGSDRKSENHKVIENENEDHSYSFQSALTMRPRVAEDGVQYTCRTFHRATGQWAEQALNMAVTGERDKGYKAITGERYGGT</sequence>
<feature type="transmembrane region" description="Helical" evidence="2">
    <location>
        <begin position="39"/>
        <end position="61"/>
    </location>
</feature>
<evidence type="ECO:0000259" key="3">
    <source>
        <dbReference type="PROSITE" id="PS50835"/>
    </source>
</evidence>
<dbReference type="Gene3D" id="2.60.40.10">
    <property type="entry name" value="Immunoglobulins"/>
    <property type="match status" value="2"/>
</dbReference>
<comment type="caution">
    <text evidence="4">The sequence shown here is derived from an EMBL/GenBank/DDBJ whole genome shotgun (WGS) entry which is preliminary data.</text>
</comment>
<dbReference type="InterPro" id="IPR013783">
    <property type="entry name" value="Ig-like_fold"/>
</dbReference>
<keyword evidence="2" id="KW-0812">Transmembrane</keyword>
<evidence type="ECO:0000256" key="2">
    <source>
        <dbReference type="SAM" id="Phobius"/>
    </source>
</evidence>
<dbReference type="SUPFAM" id="SSF48726">
    <property type="entry name" value="Immunoglobulin"/>
    <property type="match status" value="1"/>
</dbReference>
<gene>
    <name evidence="4" type="ORF">GDO78_017995</name>
</gene>
<dbReference type="PANTHER" id="PTHR23411">
    <property type="entry name" value="TAPASIN"/>
    <property type="match status" value="1"/>
</dbReference>
<keyword evidence="1" id="KW-0393">Immunoglobulin domain</keyword>
<dbReference type="EMBL" id="WNTK01028408">
    <property type="protein sequence ID" value="KAG9461133.1"/>
    <property type="molecule type" value="Genomic_DNA"/>
</dbReference>
<dbReference type="InterPro" id="IPR007110">
    <property type="entry name" value="Ig-like_dom"/>
</dbReference>
<accession>A0A8J6BES9</accession>
<dbReference type="InterPro" id="IPR036179">
    <property type="entry name" value="Ig-like_dom_sf"/>
</dbReference>
<keyword evidence="5" id="KW-1185">Reference proteome</keyword>
<evidence type="ECO:0000256" key="1">
    <source>
        <dbReference type="ARBA" id="ARBA00023319"/>
    </source>
</evidence>
<dbReference type="InterPro" id="IPR003006">
    <property type="entry name" value="Ig/MHC_CS"/>
</dbReference>
<evidence type="ECO:0000313" key="4">
    <source>
        <dbReference type="EMBL" id="KAG9461133.1"/>
    </source>
</evidence>
<dbReference type="AlphaFoldDB" id="A0A8J6BES9"/>
<dbReference type="OrthoDB" id="9983389at2759"/>
<evidence type="ECO:0000313" key="5">
    <source>
        <dbReference type="Proteomes" id="UP000770717"/>
    </source>
</evidence>
<dbReference type="Proteomes" id="UP000770717">
    <property type="component" value="Unassembled WGS sequence"/>
</dbReference>
<organism evidence="4 5">
    <name type="scientific">Eleutherodactylus coqui</name>
    <name type="common">Puerto Rican coqui</name>
    <dbReference type="NCBI Taxonomy" id="57060"/>
    <lineage>
        <taxon>Eukaryota</taxon>
        <taxon>Metazoa</taxon>
        <taxon>Chordata</taxon>
        <taxon>Craniata</taxon>
        <taxon>Vertebrata</taxon>
        <taxon>Euteleostomi</taxon>
        <taxon>Amphibia</taxon>
        <taxon>Batrachia</taxon>
        <taxon>Anura</taxon>
        <taxon>Neobatrachia</taxon>
        <taxon>Hyloidea</taxon>
        <taxon>Eleutherodactylidae</taxon>
        <taxon>Eleutherodactylinae</taxon>
        <taxon>Eleutherodactylus</taxon>
        <taxon>Eleutherodactylus</taxon>
    </lineage>
</organism>
<dbReference type="PROSITE" id="PS00290">
    <property type="entry name" value="IG_MHC"/>
    <property type="match status" value="1"/>
</dbReference>
<name>A0A8J6BES9_ELECQ</name>
<reference evidence="4" key="1">
    <citation type="thesis" date="2020" institute="ProQuest LLC" country="789 East Eisenhower Parkway, Ann Arbor, MI, USA">
        <title>Comparative Genomics and Chromosome Evolution.</title>
        <authorList>
            <person name="Mudd A.B."/>
        </authorList>
    </citation>
    <scope>NUCLEOTIDE SEQUENCE</scope>
    <source>
        <strain evidence="4">HN-11 Male</strain>
        <tissue evidence="4">Kidney and liver</tissue>
    </source>
</reference>
<keyword evidence="2" id="KW-1133">Transmembrane helix</keyword>
<dbReference type="PROSITE" id="PS50835">
    <property type="entry name" value="IG_LIKE"/>
    <property type="match status" value="1"/>
</dbReference>
<protein>
    <recommendedName>
        <fullName evidence="3">Ig-like domain-containing protein</fullName>
    </recommendedName>
</protein>
<feature type="domain" description="Ig-like" evidence="3">
    <location>
        <begin position="238"/>
        <end position="350"/>
    </location>
</feature>
<keyword evidence="2" id="KW-0472">Membrane</keyword>
<dbReference type="InterPro" id="IPR050380">
    <property type="entry name" value="Immune_Resp_Modulators"/>
</dbReference>
<proteinExistence type="predicted"/>